<feature type="binding site" description="in other chain" evidence="10">
    <location>
        <begin position="246"/>
        <end position="247"/>
    </location>
    <ligand>
        <name>ATP</name>
        <dbReference type="ChEBI" id="CHEBI:30616"/>
        <note>ligand shared between two neighboring subunits</note>
    </ligand>
</feature>
<dbReference type="Pfam" id="PF02772">
    <property type="entry name" value="S-AdoMet_synt_M"/>
    <property type="match status" value="1"/>
</dbReference>
<keyword evidence="9 10" id="KW-0630">Potassium</keyword>
<feature type="binding site" description="in other chain" evidence="10">
    <location>
        <position position="57"/>
    </location>
    <ligand>
        <name>L-methionine</name>
        <dbReference type="ChEBI" id="CHEBI:57844"/>
        <note>ligand shared between two neighboring subunits</note>
    </ligand>
</feature>
<evidence type="ECO:0000256" key="10">
    <source>
        <dbReference type="HAMAP-Rule" id="MF_00086"/>
    </source>
</evidence>
<comment type="caution">
    <text evidence="16">The sequence shown here is derived from an EMBL/GenBank/DDBJ whole genome shotgun (WGS) entry which is preliminary data.</text>
</comment>
<comment type="cofactor">
    <cofactor evidence="10">
        <name>K(+)</name>
        <dbReference type="ChEBI" id="CHEBI:29103"/>
    </cofactor>
    <text evidence="10">Binds 1 potassium ion per subunit.</text>
</comment>
<feature type="binding site" description="in other chain" evidence="10">
    <location>
        <position position="271"/>
    </location>
    <ligand>
        <name>L-methionine</name>
        <dbReference type="ChEBI" id="CHEBI:57844"/>
        <note>ligand shared between two neighboring subunits</note>
    </ligand>
</feature>
<dbReference type="EMBL" id="JAXIVU010000002">
    <property type="protein sequence ID" value="MDY7218392.1"/>
    <property type="molecule type" value="Genomic_DNA"/>
</dbReference>
<dbReference type="HAMAP" id="MF_00086">
    <property type="entry name" value="S_AdoMet_synth1"/>
    <property type="match status" value="1"/>
</dbReference>
<dbReference type="InterPro" id="IPR022631">
    <property type="entry name" value="ADOMET_SYNTHASE_CS"/>
</dbReference>
<feature type="domain" description="S-adenosylmethionine synthetase C-terminal" evidence="15">
    <location>
        <begin position="234"/>
        <end position="365"/>
    </location>
</feature>
<protein>
    <recommendedName>
        <fullName evidence="10">S-adenosylmethionine synthase</fullName>
        <shortName evidence="10">AdoMet synthase</shortName>
        <ecNumber evidence="10">2.5.1.6</ecNumber>
    </recommendedName>
    <alternativeName>
        <fullName evidence="10">MAT</fullName>
    </alternativeName>
    <alternativeName>
        <fullName evidence="10">Methionine adenosyltransferase</fullName>
    </alternativeName>
</protein>
<dbReference type="Pfam" id="PF02773">
    <property type="entry name" value="S-AdoMet_synt_C"/>
    <property type="match status" value="1"/>
</dbReference>
<accession>A0ABU5GN46</accession>
<evidence type="ECO:0000313" key="16">
    <source>
        <dbReference type="EMBL" id="MDY7218392.1"/>
    </source>
</evidence>
<gene>
    <name evidence="10 16" type="primary">metK</name>
    <name evidence="16" type="ORF">TOI97_02185</name>
</gene>
<dbReference type="GO" id="GO:0004478">
    <property type="term" value="F:methionine adenosyltransferase activity"/>
    <property type="evidence" value="ECO:0007669"/>
    <property type="project" value="UniProtKB-EC"/>
</dbReference>
<feature type="binding site" description="in other chain" evidence="10">
    <location>
        <begin position="165"/>
        <end position="167"/>
    </location>
    <ligand>
        <name>ATP</name>
        <dbReference type="ChEBI" id="CHEBI:30616"/>
        <note>ligand shared between two neighboring subunits</note>
    </ligand>
</feature>
<dbReference type="PROSITE" id="PS00377">
    <property type="entry name" value="ADOMET_SYNTHASE_2"/>
    <property type="match status" value="1"/>
</dbReference>
<dbReference type="InterPro" id="IPR002133">
    <property type="entry name" value="S-AdoMet_synthetase"/>
</dbReference>
<dbReference type="Proteomes" id="UP001294570">
    <property type="component" value="Unassembled WGS sequence"/>
</dbReference>
<evidence type="ECO:0000259" key="15">
    <source>
        <dbReference type="Pfam" id="PF02773"/>
    </source>
</evidence>
<name>A0ABU5GN46_9GAMM</name>
<keyword evidence="6 10" id="KW-0547">Nucleotide-binding</keyword>
<feature type="binding site" evidence="10">
    <location>
        <position position="240"/>
    </location>
    <ligand>
        <name>ATP</name>
        <dbReference type="ChEBI" id="CHEBI:30616"/>
        <note>ligand shared between two neighboring subunits</note>
    </ligand>
</feature>
<comment type="subunit">
    <text evidence="10">Homotetramer; dimer of dimers.</text>
</comment>
<evidence type="ECO:0000256" key="12">
    <source>
        <dbReference type="RuleBase" id="RU004462"/>
    </source>
</evidence>
<keyword evidence="3 10" id="KW-0554">One-carbon metabolism</keyword>
<dbReference type="InterPro" id="IPR022628">
    <property type="entry name" value="S-AdoMet_synt_N"/>
</dbReference>
<evidence type="ECO:0000256" key="7">
    <source>
        <dbReference type="ARBA" id="ARBA00022840"/>
    </source>
</evidence>
<evidence type="ECO:0000256" key="3">
    <source>
        <dbReference type="ARBA" id="ARBA00022563"/>
    </source>
</evidence>
<evidence type="ECO:0000256" key="9">
    <source>
        <dbReference type="ARBA" id="ARBA00022958"/>
    </source>
</evidence>
<dbReference type="SUPFAM" id="SSF55973">
    <property type="entry name" value="S-adenosylmethionine synthetase"/>
    <property type="match status" value="3"/>
</dbReference>
<evidence type="ECO:0000259" key="13">
    <source>
        <dbReference type="Pfam" id="PF00438"/>
    </source>
</evidence>
<dbReference type="Gene3D" id="3.30.300.10">
    <property type="match status" value="3"/>
</dbReference>
<evidence type="ECO:0000256" key="11">
    <source>
        <dbReference type="RuleBase" id="RU000542"/>
    </source>
</evidence>
<comment type="cofactor">
    <cofactor evidence="10">
        <name>Mg(2+)</name>
        <dbReference type="ChEBI" id="CHEBI:18420"/>
    </cofactor>
    <text evidence="10">Binds 2 divalent ions per subunit.</text>
</comment>
<feature type="region of interest" description="Flexible loop" evidence="10">
    <location>
        <begin position="100"/>
        <end position="110"/>
    </location>
</feature>
<dbReference type="Pfam" id="PF00438">
    <property type="entry name" value="S-AdoMet_synt_N"/>
    <property type="match status" value="1"/>
</dbReference>
<keyword evidence="17" id="KW-1185">Reference proteome</keyword>
<reference evidence="16 17" key="1">
    <citation type="submission" date="2023-12" db="EMBL/GenBank/DDBJ databases">
        <title>Denitrificimonas halotolerans sp. nov.,a novel species isolated from landfill leachate.</title>
        <authorList>
            <person name="Wang S."/>
        </authorList>
    </citation>
    <scope>NUCLEOTIDE SEQUENCE [LARGE SCALE GENOMIC DNA]</scope>
    <source>
        <strain evidence="16 17">JX-1</strain>
    </source>
</reference>
<feature type="domain" description="S-adenosylmethionine synthetase central" evidence="14">
    <location>
        <begin position="115"/>
        <end position="232"/>
    </location>
</feature>
<evidence type="ECO:0000313" key="17">
    <source>
        <dbReference type="Proteomes" id="UP001294570"/>
    </source>
</evidence>
<comment type="function">
    <text evidence="10">Catalyzes the formation of S-adenosylmethionine (AdoMet) from methionine and ATP. The overall synthetic reaction is composed of two sequential steps, AdoMet formation and the subsequent tripolyphosphate hydrolysis which occurs prior to release of AdoMet from the enzyme.</text>
</comment>
<dbReference type="EC" id="2.5.1.6" evidence="10"/>
<evidence type="ECO:0000259" key="14">
    <source>
        <dbReference type="Pfam" id="PF02772"/>
    </source>
</evidence>
<organism evidence="16 17">
    <name type="scientific">Denitrificimonas halotolerans</name>
    <dbReference type="NCBI Taxonomy" id="3098930"/>
    <lineage>
        <taxon>Bacteria</taxon>
        <taxon>Pseudomonadati</taxon>
        <taxon>Pseudomonadota</taxon>
        <taxon>Gammaproteobacteria</taxon>
        <taxon>Pseudomonadales</taxon>
        <taxon>Pseudomonadaceae</taxon>
        <taxon>Denitrificimonas</taxon>
    </lineage>
</organism>
<sequence length="396" mass="42810">MSEYSIFTSESVSEGHPDKIADQISDAVLDAIITEDKQARVACETLVKTGVAIVAGEITTDAWIDLEQLVRDVIVDIGYNSSDVGYDGATCGIINIIGKQSAEIAQGVDRSKPEEQGAGDQGLMFGYASNETDVLMPAPITFSHRLMERQAEVRKSGLLPWLRPDAKSQVTCRYEQGKVVGIDAVVVSTQHNPDVSQKDLHEAVMELIVKQTLPAELLHKDTQFHINPTGKFVIGGPVGDCGLTGRKIIVDTYGGMARHGGGAFSGKDPSKVDRSAAYAGRYVAKNIVAAGLAERCEIQVSYAIGVAEPTSISLNTFGSGKISDEKIIQVVREVFDLRPYAITHMLDLLHPMYKATAAYGHFGRIPYEMTVEGDTFTAFSWEKTDRVDALRAAAGL</sequence>
<feature type="binding site" description="in other chain" evidence="10">
    <location>
        <position position="16"/>
    </location>
    <ligand>
        <name>ATP</name>
        <dbReference type="ChEBI" id="CHEBI:30616"/>
        <note>ligand shared between two neighboring subunits</note>
    </ligand>
</feature>
<dbReference type="PROSITE" id="PS00376">
    <property type="entry name" value="ADOMET_SYNTHASE_1"/>
    <property type="match status" value="1"/>
</dbReference>
<feature type="binding site" evidence="10">
    <location>
        <position position="267"/>
    </location>
    <ligand>
        <name>ATP</name>
        <dbReference type="ChEBI" id="CHEBI:30616"/>
        <note>ligand shared between two neighboring subunits</note>
    </ligand>
</feature>
<evidence type="ECO:0000256" key="6">
    <source>
        <dbReference type="ARBA" id="ARBA00022741"/>
    </source>
</evidence>
<evidence type="ECO:0000256" key="5">
    <source>
        <dbReference type="ARBA" id="ARBA00022723"/>
    </source>
</evidence>
<comment type="catalytic activity">
    <reaction evidence="10">
        <text>L-methionine + ATP + H2O = S-adenosyl-L-methionine + phosphate + diphosphate</text>
        <dbReference type="Rhea" id="RHEA:21080"/>
        <dbReference type="ChEBI" id="CHEBI:15377"/>
        <dbReference type="ChEBI" id="CHEBI:30616"/>
        <dbReference type="ChEBI" id="CHEBI:33019"/>
        <dbReference type="ChEBI" id="CHEBI:43474"/>
        <dbReference type="ChEBI" id="CHEBI:57844"/>
        <dbReference type="ChEBI" id="CHEBI:59789"/>
        <dbReference type="EC" id="2.5.1.6"/>
    </reaction>
</comment>
<comment type="subcellular location">
    <subcellularLocation>
        <location evidence="10 11">Cytoplasm</location>
    </subcellularLocation>
</comment>
<keyword evidence="8 10" id="KW-0460">Magnesium</keyword>
<feature type="binding site" evidence="10">
    <location>
        <position position="263"/>
    </location>
    <ligand>
        <name>ATP</name>
        <dbReference type="ChEBI" id="CHEBI:30616"/>
        <note>ligand shared between two neighboring subunits</note>
    </ligand>
</feature>
<evidence type="ECO:0000256" key="1">
    <source>
        <dbReference type="ARBA" id="ARBA00005224"/>
    </source>
</evidence>
<keyword evidence="5 10" id="KW-0479">Metal-binding</keyword>
<dbReference type="PANTHER" id="PTHR11964">
    <property type="entry name" value="S-ADENOSYLMETHIONINE SYNTHETASE"/>
    <property type="match status" value="1"/>
</dbReference>
<dbReference type="NCBIfam" id="TIGR01034">
    <property type="entry name" value="metK"/>
    <property type="match status" value="1"/>
</dbReference>
<feature type="binding site" description="in other chain" evidence="10">
    <location>
        <begin position="231"/>
        <end position="232"/>
    </location>
    <ligand>
        <name>ATP</name>
        <dbReference type="ChEBI" id="CHEBI:30616"/>
        <note>ligand shared between two neighboring subunits</note>
    </ligand>
</feature>
<keyword evidence="10" id="KW-0963">Cytoplasm</keyword>
<dbReference type="InterPro" id="IPR022636">
    <property type="entry name" value="S-AdoMet_synthetase_sfam"/>
</dbReference>
<comment type="pathway">
    <text evidence="1 10">Amino-acid biosynthesis; S-adenosyl-L-methionine biosynthesis; S-adenosyl-L-methionine from L-methionine: step 1/1.</text>
</comment>
<dbReference type="InterPro" id="IPR022630">
    <property type="entry name" value="S-AdoMet_synt_C"/>
</dbReference>
<dbReference type="CDD" id="cd18079">
    <property type="entry name" value="S-AdoMet_synt"/>
    <property type="match status" value="1"/>
</dbReference>
<feature type="binding site" evidence="10">
    <location>
        <position position="18"/>
    </location>
    <ligand>
        <name>Mg(2+)</name>
        <dbReference type="ChEBI" id="CHEBI:18420"/>
    </ligand>
</feature>
<feature type="binding site" evidence="10">
    <location>
        <position position="240"/>
    </location>
    <ligand>
        <name>L-methionine</name>
        <dbReference type="ChEBI" id="CHEBI:57844"/>
        <note>ligand shared between two neighboring subunits</note>
    </ligand>
</feature>
<keyword evidence="7 10" id="KW-0067">ATP-binding</keyword>
<evidence type="ECO:0000256" key="2">
    <source>
        <dbReference type="ARBA" id="ARBA00009685"/>
    </source>
</evidence>
<dbReference type="RefSeq" id="WP_321552494.1">
    <property type="nucleotide sequence ID" value="NZ_JAXIVU010000002.1"/>
</dbReference>
<comment type="similarity">
    <text evidence="2 10 12">Belongs to the AdoMet synthase family.</text>
</comment>
<evidence type="ECO:0000256" key="8">
    <source>
        <dbReference type="ARBA" id="ARBA00022842"/>
    </source>
</evidence>
<proteinExistence type="inferred from homology"/>
<keyword evidence="4 10" id="KW-0808">Transferase</keyword>
<feature type="domain" description="S-adenosylmethionine synthetase N-terminal" evidence="13">
    <location>
        <begin position="6"/>
        <end position="102"/>
    </location>
</feature>
<dbReference type="PIRSF" id="PIRSF000497">
    <property type="entry name" value="MAT"/>
    <property type="match status" value="1"/>
</dbReference>
<evidence type="ECO:0000256" key="4">
    <source>
        <dbReference type="ARBA" id="ARBA00022679"/>
    </source>
</evidence>
<dbReference type="InterPro" id="IPR022629">
    <property type="entry name" value="S-AdoMet_synt_central"/>
</dbReference>
<feature type="binding site" evidence="10">
    <location>
        <position position="44"/>
    </location>
    <ligand>
        <name>K(+)</name>
        <dbReference type="ChEBI" id="CHEBI:29103"/>
    </ligand>
</feature>
<feature type="binding site" description="in other chain" evidence="10">
    <location>
        <position position="100"/>
    </location>
    <ligand>
        <name>L-methionine</name>
        <dbReference type="ChEBI" id="CHEBI:57844"/>
        <note>ligand shared between two neighboring subunits</note>
    </ligand>
</feature>